<dbReference type="HOGENOM" id="CLU_1466485_0_0_0"/>
<accession>C7NBJ8</accession>
<protein>
    <recommendedName>
        <fullName evidence="1">Dilute domain-containing protein</fullName>
    </recommendedName>
</protein>
<dbReference type="RefSeq" id="WP_015769869.1">
    <property type="nucleotide sequence ID" value="NC_013192.1"/>
</dbReference>
<evidence type="ECO:0000259" key="1">
    <source>
        <dbReference type="PROSITE" id="PS51126"/>
    </source>
</evidence>
<dbReference type="KEGG" id="lba:Lebu_1658"/>
<dbReference type="AlphaFoldDB" id="C7NBJ8"/>
<reference evidence="2 3" key="1">
    <citation type="journal article" date="2009" name="Stand. Genomic Sci.">
        <title>Complete genome sequence of Leptotrichia buccalis type strain (C-1013-b).</title>
        <authorList>
            <person name="Ivanova N."/>
            <person name="Gronow S."/>
            <person name="Lapidus A."/>
            <person name="Copeland A."/>
            <person name="Glavina Del Rio T."/>
            <person name="Nolan M."/>
            <person name="Lucas S."/>
            <person name="Chen F."/>
            <person name="Tice H."/>
            <person name="Cheng J.F."/>
            <person name="Saunders E."/>
            <person name="Bruce D."/>
            <person name="Goodwin L."/>
            <person name="Brettin T."/>
            <person name="Detter J.C."/>
            <person name="Han C."/>
            <person name="Pitluck S."/>
            <person name="Mikhailova N."/>
            <person name="Pati A."/>
            <person name="Mavrommatis K."/>
            <person name="Chen A."/>
            <person name="Palaniappan K."/>
            <person name="Land M."/>
            <person name="Hauser L."/>
            <person name="Chang Y.J."/>
            <person name="Jeffries C.D."/>
            <person name="Chain P."/>
            <person name="Rohde C."/>
            <person name="Goker M."/>
            <person name="Bristow J."/>
            <person name="Eisen J.A."/>
            <person name="Markowitz V."/>
            <person name="Hugenholtz P."/>
            <person name="Kyrpides N.C."/>
            <person name="Klenk H.P."/>
        </authorList>
    </citation>
    <scope>NUCLEOTIDE SEQUENCE [LARGE SCALE GENOMIC DNA]</scope>
    <source>
        <strain evidence="3">ATCC 14201 / DSM 1135 / JCM 12969 / NCTC 10249 / C-1013-b</strain>
    </source>
</reference>
<evidence type="ECO:0000313" key="2">
    <source>
        <dbReference type="EMBL" id="ACV39529.1"/>
    </source>
</evidence>
<dbReference type="EMBL" id="CP001685">
    <property type="protein sequence ID" value="ACV39529.1"/>
    <property type="molecule type" value="Genomic_DNA"/>
</dbReference>
<dbReference type="STRING" id="523794.Lebu_1658"/>
<evidence type="ECO:0000313" key="3">
    <source>
        <dbReference type="Proteomes" id="UP000001910"/>
    </source>
</evidence>
<dbReference type="PROSITE" id="PS51126">
    <property type="entry name" value="DILUTE"/>
    <property type="match status" value="1"/>
</dbReference>
<proteinExistence type="predicted"/>
<organism evidence="2 3">
    <name type="scientific">Leptotrichia buccalis (strain ATCC 14201 / DSM 1135 / JCM 12969 / NCTC 10249 / C-1013-b)</name>
    <dbReference type="NCBI Taxonomy" id="523794"/>
    <lineage>
        <taxon>Bacteria</taxon>
        <taxon>Fusobacteriati</taxon>
        <taxon>Fusobacteriota</taxon>
        <taxon>Fusobacteriia</taxon>
        <taxon>Fusobacteriales</taxon>
        <taxon>Leptotrichiaceae</taxon>
        <taxon>Leptotrichia</taxon>
    </lineage>
</organism>
<gene>
    <name evidence="2" type="ordered locus">Lebu_1658</name>
</gene>
<dbReference type="InterPro" id="IPR002710">
    <property type="entry name" value="Dilute_dom"/>
</dbReference>
<name>C7NBJ8_LEPBD</name>
<feature type="domain" description="Dilute" evidence="1">
    <location>
        <begin position="1"/>
        <end position="113"/>
    </location>
</feature>
<keyword evidence="3" id="KW-1185">Reference proteome</keyword>
<dbReference type="Proteomes" id="UP000001910">
    <property type="component" value="Chromosome"/>
</dbReference>
<sequence>MENNIIDYENSWKRKNKEREYFNSEFLDKINIKKYKDEVEKFDALAIKNHVKYKISKKTIDEIKDYCFSYLPMLTGMKKEVVGELLNEKYNIDEMEIDIPNKLFFEDEEVKNEQKHWFQMYKMLFGETEIEEFKKEDLIPIAEDEEFMLLFIERRTGEVYINIYELFFFCAISDSFDEFLDAIKK</sequence>
<dbReference type="OrthoDB" id="81230at2"/>